<keyword evidence="1" id="KW-1185">Reference proteome</keyword>
<sequence>MPSIVETFISKISSSSGCYEDVKASFAVNKDIKNKKATLGKRDIKLIVETMYEETREYPELNKLWGTYTNILQYNNKEVRRLIVERLVEKDVEGKKVCPHRVLELLFKDKEMVKLVKNKKIYFQAALQVKELCPTYLSYLGGDNNEGKRFRGGLGDYITDNYCSFFIYNEEQDLSKRNEEVSKCIEDVLNFVGVSRSRLHQIDDCDIVSNFLELKRICSNIDINAFHKGDLEKVHNHSRPIKDHELCNFKNLISNYEKGRVKKEIFLENLYNIMLDIDKRENLMKHLERNKNEFSPTFSCLNFDGDCDFGEIFLENLYNIMLDIDKREELMKHLERNKNEFFPTFSCLKFDGDCDFGVIPKEIIVLYTADKTHIRKMSKNMEFRNLCYLTTGYDYDESESEPYSFWHRKPLRDQQRQEMLTRLVALYDITLNLNNAMSGDPENKGHDFPIFSARVAKC</sequence>
<evidence type="ECO:0000313" key="1">
    <source>
        <dbReference type="Proteomes" id="UP000046392"/>
    </source>
</evidence>
<accession>A0A0N5C5E0</accession>
<dbReference type="Proteomes" id="UP000046392">
    <property type="component" value="Unplaced"/>
</dbReference>
<dbReference type="WBParaSite" id="SPAL_0001316900.1">
    <property type="protein sequence ID" value="SPAL_0001316900.1"/>
    <property type="gene ID" value="SPAL_0001316900"/>
</dbReference>
<dbReference type="AlphaFoldDB" id="A0A0N5C5E0"/>
<reference evidence="2" key="1">
    <citation type="submission" date="2017-02" db="UniProtKB">
        <authorList>
            <consortium name="WormBaseParasite"/>
        </authorList>
    </citation>
    <scope>IDENTIFICATION</scope>
</reference>
<evidence type="ECO:0000313" key="2">
    <source>
        <dbReference type="WBParaSite" id="SPAL_0001316900.1"/>
    </source>
</evidence>
<protein>
    <submittedName>
        <fullName evidence="2">HDAC_interact domain-containing protein</fullName>
    </submittedName>
</protein>
<proteinExistence type="predicted"/>
<name>A0A0N5C5E0_STREA</name>
<organism evidence="1 2">
    <name type="scientific">Strongyloides papillosus</name>
    <name type="common">Intestinal threadworm</name>
    <dbReference type="NCBI Taxonomy" id="174720"/>
    <lineage>
        <taxon>Eukaryota</taxon>
        <taxon>Metazoa</taxon>
        <taxon>Ecdysozoa</taxon>
        <taxon>Nematoda</taxon>
        <taxon>Chromadorea</taxon>
        <taxon>Rhabditida</taxon>
        <taxon>Tylenchina</taxon>
        <taxon>Panagrolaimomorpha</taxon>
        <taxon>Strongyloidoidea</taxon>
        <taxon>Strongyloididae</taxon>
        <taxon>Strongyloides</taxon>
    </lineage>
</organism>